<dbReference type="InterPro" id="IPR050266">
    <property type="entry name" value="AB_hydrolase_sf"/>
</dbReference>
<proteinExistence type="inferred from homology"/>
<evidence type="ECO:0000259" key="3">
    <source>
        <dbReference type="Pfam" id="PF00561"/>
    </source>
</evidence>
<dbReference type="InterPro" id="IPR029058">
    <property type="entry name" value="AB_hydrolase_fold"/>
</dbReference>
<name>A0A834NPN4_VESGE</name>
<organism evidence="4 5">
    <name type="scientific">Vespula germanica</name>
    <name type="common">German yellow jacket</name>
    <name type="synonym">Paravespula germanica</name>
    <dbReference type="NCBI Taxonomy" id="30212"/>
    <lineage>
        <taxon>Eukaryota</taxon>
        <taxon>Metazoa</taxon>
        <taxon>Ecdysozoa</taxon>
        <taxon>Arthropoda</taxon>
        <taxon>Hexapoda</taxon>
        <taxon>Insecta</taxon>
        <taxon>Pterygota</taxon>
        <taxon>Neoptera</taxon>
        <taxon>Endopterygota</taxon>
        <taxon>Hymenoptera</taxon>
        <taxon>Apocrita</taxon>
        <taxon>Aculeata</taxon>
        <taxon>Vespoidea</taxon>
        <taxon>Vespidae</taxon>
        <taxon>Vespinae</taxon>
        <taxon>Vespula</taxon>
    </lineage>
</organism>
<keyword evidence="2" id="KW-0378">Hydrolase</keyword>
<protein>
    <recommendedName>
        <fullName evidence="3">AB hydrolase-1 domain-containing protein</fullName>
    </recommendedName>
</protein>
<dbReference type="PANTHER" id="PTHR43798">
    <property type="entry name" value="MONOACYLGLYCEROL LIPASE"/>
    <property type="match status" value="1"/>
</dbReference>
<dbReference type="PANTHER" id="PTHR43798:SF14">
    <property type="entry name" value="SERINE HYDROLASE-LIKE PROTEIN DDB_G0286239"/>
    <property type="match status" value="1"/>
</dbReference>
<reference evidence="4" key="1">
    <citation type="journal article" date="2020" name="G3 (Bethesda)">
        <title>High-Quality Assemblies for Three Invasive Social Wasps from the &lt;i&gt;Vespula&lt;/i&gt; Genus.</title>
        <authorList>
            <person name="Harrop T.W.R."/>
            <person name="Guhlin J."/>
            <person name="McLaughlin G.M."/>
            <person name="Permina E."/>
            <person name="Stockwell P."/>
            <person name="Gilligan J."/>
            <person name="Le Lec M.F."/>
            <person name="Gruber M.A.M."/>
            <person name="Quinn O."/>
            <person name="Lovegrove M."/>
            <person name="Duncan E.J."/>
            <person name="Remnant E.J."/>
            <person name="Van Eeckhoven J."/>
            <person name="Graham B."/>
            <person name="Knapp R.A."/>
            <person name="Langford K.W."/>
            <person name="Kronenberg Z."/>
            <person name="Press M.O."/>
            <person name="Eacker S.M."/>
            <person name="Wilson-Rankin E.E."/>
            <person name="Purcell J."/>
            <person name="Lester P.J."/>
            <person name="Dearden P.K."/>
        </authorList>
    </citation>
    <scope>NUCLEOTIDE SEQUENCE</scope>
    <source>
        <strain evidence="4">Linc-1</strain>
    </source>
</reference>
<dbReference type="Proteomes" id="UP000617340">
    <property type="component" value="Unassembled WGS sequence"/>
</dbReference>
<evidence type="ECO:0000256" key="1">
    <source>
        <dbReference type="ARBA" id="ARBA00008645"/>
    </source>
</evidence>
<feature type="domain" description="AB hydrolase-1" evidence="3">
    <location>
        <begin position="70"/>
        <end position="176"/>
    </location>
</feature>
<dbReference type="SUPFAM" id="SSF53474">
    <property type="entry name" value="alpha/beta-Hydrolases"/>
    <property type="match status" value="1"/>
</dbReference>
<dbReference type="AlphaFoldDB" id="A0A834NPN4"/>
<gene>
    <name evidence="4" type="ORF">HZH68_003707</name>
</gene>
<dbReference type="Gene3D" id="3.40.50.1820">
    <property type="entry name" value="alpha/beta hydrolase"/>
    <property type="match status" value="1"/>
</dbReference>
<sequence>MDCRIFGSLKTTVAIYKSFKYNTGNLYLVLQRSIYSKVEPIDKDVSNVEIVVPWGKVAGKLWGNDKNKQPILALHGWQDNAASFDNLIPLIKQHGPILAIDLPGHGLSTWLPRGLMYFEINYILLICRLKKYFGWGKVKLLSHSLGSHICFCYASLYSDETDYVISIDHLKPPSKSIKNYNKIFSKAIAQFLMIEEMENKPPIYKKEELIEKWIKNSYNSLTADACKILMTRGVTEMSDGTVFLNRDPRLRILPVHTCWSHEQLLEMATDIKCPYLVIQSDKKIYMEDLKYYYDILDILKESSSDCRYHFIPGTHHIHLVDAQALVKVIDPFLEKYNR</sequence>
<dbReference type="Pfam" id="PF00561">
    <property type="entry name" value="Abhydrolase_1"/>
    <property type="match status" value="1"/>
</dbReference>
<dbReference type="GO" id="GO:0016787">
    <property type="term" value="F:hydrolase activity"/>
    <property type="evidence" value="ECO:0007669"/>
    <property type="project" value="UniProtKB-KW"/>
</dbReference>
<dbReference type="GO" id="GO:0016020">
    <property type="term" value="C:membrane"/>
    <property type="evidence" value="ECO:0007669"/>
    <property type="project" value="TreeGrafter"/>
</dbReference>
<keyword evidence="5" id="KW-1185">Reference proteome</keyword>
<comment type="caution">
    <text evidence="4">The sequence shown here is derived from an EMBL/GenBank/DDBJ whole genome shotgun (WGS) entry which is preliminary data.</text>
</comment>
<accession>A0A834NPN4</accession>
<dbReference type="EMBL" id="JACSDZ010000002">
    <property type="protein sequence ID" value="KAF7415218.1"/>
    <property type="molecule type" value="Genomic_DNA"/>
</dbReference>
<comment type="similarity">
    <text evidence="1">Belongs to the AB hydrolase superfamily.</text>
</comment>
<dbReference type="InterPro" id="IPR000073">
    <property type="entry name" value="AB_hydrolase_1"/>
</dbReference>
<evidence type="ECO:0000256" key="2">
    <source>
        <dbReference type="ARBA" id="ARBA00022801"/>
    </source>
</evidence>
<evidence type="ECO:0000313" key="4">
    <source>
        <dbReference type="EMBL" id="KAF7415218.1"/>
    </source>
</evidence>
<evidence type="ECO:0000313" key="5">
    <source>
        <dbReference type="Proteomes" id="UP000617340"/>
    </source>
</evidence>